<reference evidence="3" key="1">
    <citation type="journal article" date="2014" name="Genome Announc.">
        <title>Draft Genome Sequence of Clostridium straminisolvens Strain JCM 21531T, Isolated from a Cellulose-Degrading Bacterial Community.</title>
        <authorList>
            <person name="Yuki M."/>
            <person name="Oshima K."/>
            <person name="Suda W."/>
            <person name="Sakamoto M."/>
            <person name="Kitamura K."/>
            <person name="Iida T."/>
            <person name="Hattori M."/>
            <person name="Ohkuma M."/>
        </authorList>
    </citation>
    <scope>NUCLEOTIDE SEQUENCE [LARGE SCALE GENOMIC DNA]</scope>
    <source>
        <strain evidence="3">JCM 21531</strain>
    </source>
</reference>
<proteinExistence type="predicted"/>
<keyword evidence="1" id="KW-0472">Membrane</keyword>
<keyword evidence="4" id="KW-1185">Reference proteome</keyword>
<keyword evidence="1" id="KW-0812">Transmembrane</keyword>
<comment type="caution">
    <text evidence="3">The sequence shown here is derived from an EMBL/GenBank/DDBJ whole genome shotgun (WGS) entry which is preliminary data.</text>
</comment>
<evidence type="ECO:0000313" key="3">
    <source>
        <dbReference type="EMBL" id="GAE88721.1"/>
    </source>
</evidence>
<dbReference type="Gene3D" id="2.70.150.10">
    <property type="entry name" value="Calcium-transporting ATPase, cytoplasmic transduction domain A"/>
    <property type="match status" value="1"/>
</dbReference>
<dbReference type="PANTHER" id="PTHR42861">
    <property type="entry name" value="CALCIUM-TRANSPORTING ATPASE"/>
    <property type="match status" value="1"/>
</dbReference>
<accession>W4V6A4</accession>
<dbReference type="SMART" id="SM00831">
    <property type="entry name" value="Cation_ATPase_N"/>
    <property type="match status" value="1"/>
</dbReference>
<evidence type="ECO:0000256" key="1">
    <source>
        <dbReference type="SAM" id="Phobius"/>
    </source>
</evidence>
<keyword evidence="1" id="KW-1133">Transmembrane helix</keyword>
<dbReference type="AlphaFoldDB" id="W4V6A4"/>
<dbReference type="Gene3D" id="1.20.1110.10">
    <property type="entry name" value="Calcium-transporting ATPase, transmembrane domain"/>
    <property type="match status" value="1"/>
</dbReference>
<dbReference type="Proteomes" id="UP000019109">
    <property type="component" value="Unassembled WGS sequence"/>
</dbReference>
<evidence type="ECO:0000259" key="2">
    <source>
        <dbReference type="SMART" id="SM00831"/>
    </source>
</evidence>
<name>W4V6A4_9FIRM</name>
<evidence type="ECO:0000313" key="4">
    <source>
        <dbReference type="Proteomes" id="UP000019109"/>
    </source>
</evidence>
<organism evidence="3 4">
    <name type="scientific">Acetivibrio straminisolvens JCM 21531</name>
    <dbReference type="NCBI Taxonomy" id="1294263"/>
    <lineage>
        <taxon>Bacteria</taxon>
        <taxon>Bacillati</taxon>
        <taxon>Bacillota</taxon>
        <taxon>Clostridia</taxon>
        <taxon>Eubacteriales</taxon>
        <taxon>Oscillospiraceae</taxon>
        <taxon>Acetivibrio</taxon>
    </lineage>
</organism>
<feature type="transmembrane region" description="Helical" evidence="1">
    <location>
        <begin position="49"/>
        <end position="72"/>
    </location>
</feature>
<dbReference type="EMBL" id="BAVR01000023">
    <property type="protein sequence ID" value="GAE88721.1"/>
    <property type="molecule type" value="Genomic_DNA"/>
</dbReference>
<feature type="transmembrane region" description="Helical" evidence="1">
    <location>
        <begin position="78"/>
        <end position="97"/>
    </location>
</feature>
<protein>
    <submittedName>
        <fullName evidence="3">Cation-transporting ATPase</fullName>
    </submittedName>
</protein>
<dbReference type="InterPro" id="IPR004014">
    <property type="entry name" value="ATPase_P-typ_cation-transptr_N"/>
</dbReference>
<feature type="domain" description="Cation-transporting P-type ATPase N-terminal" evidence="2">
    <location>
        <begin position="4"/>
        <end position="74"/>
    </location>
</feature>
<dbReference type="InterPro" id="IPR023298">
    <property type="entry name" value="ATPase_P-typ_TM_dom_sf"/>
</dbReference>
<dbReference type="Pfam" id="PF00690">
    <property type="entry name" value="Cation_ATPase_N"/>
    <property type="match status" value="1"/>
</dbReference>
<dbReference type="STRING" id="1294263.JCM21531_2188"/>
<gene>
    <name evidence="3" type="ORF">JCM21531_2188</name>
</gene>
<dbReference type="SUPFAM" id="SSF81665">
    <property type="entry name" value="Calcium ATPase, transmembrane domain M"/>
    <property type="match status" value="1"/>
</dbReference>
<sequence length="116" mass="13376">MSILESALQDANKDNRVKYGLSEKEAEKKYKKYGPNVLAEKKKISPFKILIAQFSDFMVLILLASTLVSAFMGELTEAITIVSIVILNALMGFIQEYRTEKTMERLKGWQRRQLKW</sequence>